<feature type="compositionally biased region" description="Polar residues" evidence="1">
    <location>
        <begin position="1"/>
        <end position="19"/>
    </location>
</feature>
<organism evidence="2 3">
    <name type="scientific">Cyphellophora attinorum</name>
    <dbReference type="NCBI Taxonomy" id="1664694"/>
    <lineage>
        <taxon>Eukaryota</taxon>
        <taxon>Fungi</taxon>
        <taxon>Dikarya</taxon>
        <taxon>Ascomycota</taxon>
        <taxon>Pezizomycotina</taxon>
        <taxon>Eurotiomycetes</taxon>
        <taxon>Chaetothyriomycetidae</taxon>
        <taxon>Chaetothyriales</taxon>
        <taxon>Cyphellophoraceae</taxon>
        <taxon>Cyphellophora</taxon>
    </lineage>
</organism>
<dbReference type="AlphaFoldDB" id="A0A0N1HRI4"/>
<name>A0A0N1HRI4_9EURO</name>
<gene>
    <name evidence="2" type="ORF">AB675_11993</name>
</gene>
<keyword evidence="3" id="KW-1185">Reference proteome</keyword>
<evidence type="ECO:0000313" key="2">
    <source>
        <dbReference type="EMBL" id="KPI38416.1"/>
    </source>
</evidence>
<feature type="compositionally biased region" description="Polar residues" evidence="1">
    <location>
        <begin position="60"/>
        <end position="75"/>
    </location>
</feature>
<protein>
    <recommendedName>
        <fullName evidence="4">Tachykinin family protein</fullName>
    </recommendedName>
</protein>
<feature type="region of interest" description="Disordered" evidence="1">
    <location>
        <begin position="53"/>
        <end position="117"/>
    </location>
</feature>
<evidence type="ECO:0000256" key="1">
    <source>
        <dbReference type="SAM" id="MobiDB-lite"/>
    </source>
</evidence>
<dbReference type="EMBL" id="LFJN01000019">
    <property type="protein sequence ID" value="KPI38416.1"/>
    <property type="molecule type" value="Genomic_DNA"/>
</dbReference>
<dbReference type="Pfam" id="PF11951">
    <property type="entry name" value="Fungal_trans_2"/>
    <property type="match status" value="1"/>
</dbReference>
<reference evidence="2 3" key="1">
    <citation type="submission" date="2015-06" db="EMBL/GenBank/DDBJ databases">
        <title>Draft genome of the ant-associated black yeast Phialophora attae CBS 131958.</title>
        <authorList>
            <person name="Moreno L.F."/>
            <person name="Stielow B.J."/>
            <person name="de Hoog S."/>
            <person name="Vicente V.A."/>
            <person name="Weiss V.A."/>
            <person name="de Vries M."/>
            <person name="Cruz L.M."/>
            <person name="Souza E.M."/>
        </authorList>
    </citation>
    <scope>NUCLEOTIDE SEQUENCE [LARGE SCALE GENOMIC DNA]</scope>
    <source>
        <strain evidence="2 3">CBS 131958</strain>
    </source>
</reference>
<dbReference type="PANTHER" id="PTHR37540">
    <property type="entry name" value="TRANSCRIPTION FACTOR (ACR-2), PUTATIVE-RELATED-RELATED"/>
    <property type="match status" value="1"/>
</dbReference>
<dbReference type="RefSeq" id="XP_017998379.1">
    <property type="nucleotide sequence ID" value="XM_018140887.1"/>
</dbReference>
<dbReference type="OrthoDB" id="4118774at2759"/>
<accession>A0A0N1HRI4</accession>
<dbReference type="VEuPathDB" id="FungiDB:AB675_11993"/>
<proteinExistence type="predicted"/>
<dbReference type="Proteomes" id="UP000038010">
    <property type="component" value="Unassembled WGS sequence"/>
</dbReference>
<sequence length="539" mass="60040">MSDTSSPTKDNTTRTSAWSESRPKFVFVEGRAKSLSQRDRALLNSEVRAHAAFVSHNRSDSGGNSRSASPANASKRQAGIRSKIAPRLHSVSPDVPDRKKRRRSQQRQDAAAAPQRPDSVYDRTELYKIVPYWIEHESMEALDFMLSVMDPAHSGFCSLFNIANVDKIMLEFMSDDLFFHSFIAFVAYFMGQARNPGSSSSEHVFSQRGHALRHLNKAIQSLQLEEAPLQASPNDLTISAIVYLALLEQLLGNDDGHTLHATNLSHIVAMRGGVDAISNQSTKTLLLTYNSQWELETGIERIPVAWSCSPPPGLSASVRVSDEDVAKLPEGFQLLAMQGYLSHDTLVLLGRGVDLGLSMRSRAKVRESTAAQEQRRPHHSLHEACPVLKAADDDDSMLDKVITLAMILFAHITFLEKRRPQKPPAYQAARAELTRILSSNLAFPSPWGTESCVWIWCWLLAIDAWRADSGPATALLPDGHALLHQLLQHCEGALERWDHAKGIVDRFFWSDELDSFWQRHWQQLVGAAGSTVPGTWLAR</sequence>
<dbReference type="GeneID" id="28732768"/>
<dbReference type="InterPro" id="IPR021858">
    <property type="entry name" value="Fun_TF"/>
</dbReference>
<feature type="compositionally biased region" description="Low complexity" evidence="1">
    <location>
        <begin position="107"/>
        <end position="117"/>
    </location>
</feature>
<evidence type="ECO:0000313" key="3">
    <source>
        <dbReference type="Proteomes" id="UP000038010"/>
    </source>
</evidence>
<dbReference type="PANTHER" id="PTHR37540:SF5">
    <property type="entry name" value="TRANSCRIPTION FACTOR DOMAIN-CONTAINING PROTEIN"/>
    <property type="match status" value="1"/>
</dbReference>
<comment type="caution">
    <text evidence="2">The sequence shown here is derived from an EMBL/GenBank/DDBJ whole genome shotgun (WGS) entry which is preliminary data.</text>
</comment>
<feature type="region of interest" description="Disordered" evidence="1">
    <location>
        <begin position="1"/>
        <end position="23"/>
    </location>
</feature>
<evidence type="ECO:0008006" key="4">
    <source>
        <dbReference type="Google" id="ProtNLM"/>
    </source>
</evidence>